<dbReference type="RefSeq" id="WP_344662002.1">
    <property type="nucleotide sequence ID" value="NZ_BAAAQM010000064.1"/>
</dbReference>
<dbReference type="Proteomes" id="UP001499854">
    <property type="component" value="Unassembled WGS sequence"/>
</dbReference>
<accession>A0ABP5EHX2</accession>
<gene>
    <name evidence="2" type="ORF">GCM10009838_75500</name>
</gene>
<dbReference type="Pfam" id="PF03992">
    <property type="entry name" value="ABM"/>
    <property type="match status" value="1"/>
</dbReference>
<reference evidence="3" key="1">
    <citation type="journal article" date="2019" name="Int. J. Syst. Evol. Microbiol.">
        <title>The Global Catalogue of Microorganisms (GCM) 10K type strain sequencing project: providing services to taxonomists for standard genome sequencing and annotation.</title>
        <authorList>
            <consortium name="The Broad Institute Genomics Platform"/>
            <consortium name="The Broad Institute Genome Sequencing Center for Infectious Disease"/>
            <person name="Wu L."/>
            <person name="Ma J."/>
        </authorList>
    </citation>
    <scope>NUCLEOTIDE SEQUENCE [LARGE SCALE GENOMIC DNA]</scope>
    <source>
        <strain evidence="3">JCM 16013</strain>
    </source>
</reference>
<dbReference type="PANTHER" id="PTHR33336">
    <property type="entry name" value="QUINOL MONOOXYGENASE YGIN-RELATED"/>
    <property type="match status" value="1"/>
</dbReference>
<protein>
    <recommendedName>
        <fullName evidence="1">ABM domain-containing protein</fullName>
    </recommendedName>
</protein>
<evidence type="ECO:0000313" key="2">
    <source>
        <dbReference type="EMBL" id="GAA1999054.1"/>
    </source>
</evidence>
<evidence type="ECO:0000313" key="3">
    <source>
        <dbReference type="Proteomes" id="UP001499854"/>
    </source>
</evidence>
<dbReference type="SUPFAM" id="SSF54909">
    <property type="entry name" value="Dimeric alpha+beta barrel"/>
    <property type="match status" value="1"/>
</dbReference>
<dbReference type="InterPro" id="IPR011008">
    <property type="entry name" value="Dimeric_a/b-barrel"/>
</dbReference>
<organism evidence="2 3">
    <name type="scientific">Catenulispora subtropica</name>
    <dbReference type="NCBI Taxonomy" id="450798"/>
    <lineage>
        <taxon>Bacteria</taxon>
        <taxon>Bacillati</taxon>
        <taxon>Actinomycetota</taxon>
        <taxon>Actinomycetes</taxon>
        <taxon>Catenulisporales</taxon>
        <taxon>Catenulisporaceae</taxon>
        <taxon>Catenulispora</taxon>
    </lineage>
</organism>
<dbReference type="PANTHER" id="PTHR33336:SF1">
    <property type="entry name" value="(4S)-4-HYDROXY-5-PHOSPHONOOXYPENTANE-2,3-DIONE ISOMERASE"/>
    <property type="match status" value="1"/>
</dbReference>
<feature type="domain" description="ABM" evidence="1">
    <location>
        <begin position="2"/>
        <end position="91"/>
    </location>
</feature>
<dbReference type="PROSITE" id="PS51725">
    <property type="entry name" value="ABM"/>
    <property type="match status" value="1"/>
</dbReference>
<dbReference type="InterPro" id="IPR007138">
    <property type="entry name" value="ABM_dom"/>
</dbReference>
<name>A0ABP5EHX2_9ACTN</name>
<comment type="caution">
    <text evidence="2">The sequence shown here is derived from an EMBL/GenBank/DDBJ whole genome shotgun (WGS) entry which is preliminary data.</text>
</comment>
<dbReference type="EMBL" id="BAAAQM010000064">
    <property type="protein sequence ID" value="GAA1999054.1"/>
    <property type="molecule type" value="Genomic_DNA"/>
</dbReference>
<dbReference type="InterPro" id="IPR050744">
    <property type="entry name" value="AI-2_Isomerase_LsrG"/>
</dbReference>
<dbReference type="Gene3D" id="3.30.70.100">
    <property type="match status" value="1"/>
</dbReference>
<keyword evidence="3" id="KW-1185">Reference proteome</keyword>
<proteinExistence type="predicted"/>
<sequence>MYQFAVSFAVPAERREDFIAEALRNARGSLADEPGCLRFDVLADPDDALLFHLNEAYEDKAAVEIHKAGENFQRFIKAVSEYADGPTRRFTGTTVEEPAAS</sequence>
<evidence type="ECO:0000259" key="1">
    <source>
        <dbReference type="PROSITE" id="PS51725"/>
    </source>
</evidence>